<accession>A0A2Z6NIT0</accession>
<keyword evidence="2" id="KW-1185">Reference proteome</keyword>
<protein>
    <submittedName>
        <fullName evidence="1">Uncharacterized protein</fullName>
    </submittedName>
</protein>
<reference evidence="2" key="1">
    <citation type="journal article" date="2017" name="Front. Plant Sci.">
        <title>Climate Clever Clovers: New Paradigm to Reduce the Environmental Footprint of Ruminants by Breeding Low Methanogenic Forages Utilizing Haplotype Variation.</title>
        <authorList>
            <person name="Kaur P."/>
            <person name="Appels R."/>
            <person name="Bayer P.E."/>
            <person name="Keeble-Gagnere G."/>
            <person name="Wang J."/>
            <person name="Hirakawa H."/>
            <person name="Shirasawa K."/>
            <person name="Vercoe P."/>
            <person name="Stefanova K."/>
            <person name="Durmic Z."/>
            <person name="Nichols P."/>
            <person name="Revell C."/>
            <person name="Isobe S.N."/>
            <person name="Edwards D."/>
            <person name="Erskine W."/>
        </authorList>
    </citation>
    <scope>NUCLEOTIDE SEQUENCE [LARGE SCALE GENOMIC DNA]</scope>
    <source>
        <strain evidence="2">cv. Daliak</strain>
    </source>
</reference>
<dbReference type="Proteomes" id="UP000242715">
    <property type="component" value="Unassembled WGS sequence"/>
</dbReference>
<proteinExistence type="predicted"/>
<gene>
    <name evidence="1" type="ORF">TSUD_241770</name>
</gene>
<dbReference type="AlphaFoldDB" id="A0A2Z6NIT0"/>
<sequence length="73" mass="8769">MLELMIPRDAKATLENKLLEYLEKGLVLRRSFSRMLSVKWSRVCLWSWITVCIFWMRVEMEESNKLLGIKNMC</sequence>
<evidence type="ECO:0000313" key="1">
    <source>
        <dbReference type="EMBL" id="GAU44364.1"/>
    </source>
</evidence>
<organism evidence="1 2">
    <name type="scientific">Trifolium subterraneum</name>
    <name type="common">Subterranean clover</name>
    <dbReference type="NCBI Taxonomy" id="3900"/>
    <lineage>
        <taxon>Eukaryota</taxon>
        <taxon>Viridiplantae</taxon>
        <taxon>Streptophyta</taxon>
        <taxon>Embryophyta</taxon>
        <taxon>Tracheophyta</taxon>
        <taxon>Spermatophyta</taxon>
        <taxon>Magnoliopsida</taxon>
        <taxon>eudicotyledons</taxon>
        <taxon>Gunneridae</taxon>
        <taxon>Pentapetalae</taxon>
        <taxon>rosids</taxon>
        <taxon>fabids</taxon>
        <taxon>Fabales</taxon>
        <taxon>Fabaceae</taxon>
        <taxon>Papilionoideae</taxon>
        <taxon>50 kb inversion clade</taxon>
        <taxon>NPAAA clade</taxon>
        <taxon>Hologalegina</taxon>
        <taxon>IRL clade</taxon>
        <taxon>Trifolieae</taxon>
        <taxon>Trifolium</taxon>
    </lineage>
</organism>
<evidence type="ECO:0000313" key="2">
    <source>
        <dbReference type="Proteomes" id="UP000242715"/>
    </source>
</evidence>
<dbReference type="EMBL" id="DF974037">
    <property type="protein sequence ID" value="GAU44364.1"/>
    <property type="molecule type" value="Genomic_DNA"/>
</dbReference>
<name>A0A2Z6NIT0_TRISU</name>